<organism evidence="1 2">
    <name type="scientific">Bradyrhizobium vignae</name>
    <dbReference type="NCBI Taxonomy" id="1549949"/>
    <lineage>
        <taxon>Bacteria</taxon>
        <taxon>Pseudomonadati</taxon>
        <taxon>Pseudomonadota</taxon>
        <taxon>Alphaproteobacteria</taxon>
        <taxon>Hyphomicrobiales</taxon>
        <taxon>Nitrobacteraceae</taxon>
        <taxon>Bradyrhizobium</taxon>
    </lineage>
</organism>
<accession>A0A2U3PUF6</accession>
<evidence type="ECO:0000313" key="1">
    <source>
        <dbReference type="EMBL" id="SPP92783.1"/>
    </source>
</evidence>
<proteinExistence type="predicted"/>
<reference evidence="1 2" key="1">
    <citation type="submission" date="2018-03" db="EMBL/GenBank/DDBJ databases">
        <authorList>
            <person name="Gully D."/>
        </authorList>
    </citation>
    <scope>NUCLEOTIDE SEQUENCE [LARGE SCALE GENOMIC DNA]</scope>
    <source>
        <strain evidence="1">ORS3257</strain>
    </source>
</reference>
<dbReference type="KEGG" id="bvz:BRAD3257_1662"/>
<evidence type="ECO:0000313" key="2">
    <source>
        <dbReference type="Proteomes" id="UP000246085"/>
    </source>
</evidence>
<gene>
    <name evidence="1" type="ORF">BRAD3257_1662</name>
</gene>
<sequence length="260" mass="29467">MVWDWKRTAAEARRKLVTAKHGAREAALGAAGGSIDVNTVRRAVVALEFLDRLKATDRESYSVLENSSFGVVETFSRWWSINAADAVVGLSKWKKGELTTRGLAASMRKSASPRVGTTNDEPLLQSYRDYVEPRLRHDIETRLDEKVIRSENKRPAHRPPVDFRYSFTDSFGGRDREVAAIVVGPYQNQSIYRKKRHDWMLKALGLAHFFDWVFVVISSEITAGEYITWLERARAEIGADHMGYGPPRDAISRVMILVVQ</sequence>
<dbReference type="EMBL" id="LS398110">
    <property type="protein sequence ID" value="SPP92783.1"/>
    <property type="molecule type" value="Genomic_DNA"/>
</dbReference>
<dbReference type="AlphaFoldDB" id="A0A2U3PUF6"/>
<name>A0A2U3PUF6_9BRAD</name>
<dbReference type="Proteomes" id="UP000246085">
    <property type="component" value="Chromosome BRAD3257"/>
</dbReference>
<dbReference type="RefSeq" id="WP_122401322.1">
    <property type="nucleotide sequence ID" value="NZ_LS398110.1"/>
</dbReference>
<protein>
    <submittedName>
        <fullName evidence="1">Uncharacterized protein</fullName>
    </submittedName>
</protein>